<dbReference type="GO" id="GO:0009035">
    <property type="term" value="F:type I site-specific deoxyribonuclease activity"/>
    <property type="evidence" value="ECO:0007669"/>
    <property type="project" value="UniProtKB-EC"/>
</dbReference>
<organism evidence="4 5">
    <name type="scientific">Vibrio ezurae NBRC 102218</name>
    <dbReference type="NCBI Taxonomy" id="1219080"/>
    <lineage>
        <taxon>Bacteria</taxon>
        <taxon>Pseudomonadati</taxon>
        <taxon>Pseudomonadota</taxon>
        <taxon>Gammaproteobacteria</taxon>
        <taxon>Vibrionales</taxon>
        <taxon>Vibrionaceae</taxon>
        <taxon>Vibrio</taxon>
    </lineage>
</organism>
<dbReference type="RefSeq" id="WP_021712749.1">
    <property type="nucleotide sequence ID" value="NZ_BATM01000008.1"/>
</dbReference>
<dbReference type="eggNOG" id="COG4096">
    <property type="taxonomic scope" value="Bacteria"/>
</dbReference>
<dbReference type="Pfam" id="PF04313">
    <property type="entry name" value="HSDR_N"/>
    <property type="match status" value="1"/>
</dbReference>
<dbReference type="InterPro" id="IPR007409">
    <property type="entry name" value="Restrct_endonuc_type1_HsdR_N"/>
</dbReference>
<dbReference type="Pfam" id="PF13643">
    <property type="entry name" value="DUF4145"/>
    <property type="match status" value="1"/>
</dbReference>
<dbReference type="PROSITE" id="PS51194">
    <property type="entry name" value="HELICASE_CTER"/>
    <property type="match status" value="1"/>
</dbReference>
<evidence type="ECO:0000256" key="1">
    <source>
        <dbReference type="SAM" id="Coils"/>
    </source>
</evidence>
<dbReference type="PANTHER" id="PTHR47396">
    <property type="entry name" value="TYPE I RESTRICTION ENZYME ECOKI R PROTEIN"/>
    <property type="match status" value="1"/>
</dbReference>
<dbReference type="InterPro" id="IPR006935">
    <property type="entry name" value="Helicase/UvrB_N"/>
</dbReference>
<dbReference type="PROSITE" id="PS51192">
    <property type="entry name" value="HELICASE_ATP_BIND_1"/>
    <property type="match status" value="1"/>
</dbReference>
<dbReference type="CDD" id="cd18799">
    <property type="entry name" value="SF2_C_EcoAI-like"/>
    <property type="match status" value="1"/>
</dbReference>
<dbReference type="GO" id="GO:0003677">
    <property type="term" value="F:DNA binding"/>
    <property type="evidence" value="ECO:0007669"/>
    <property type="project" value="UniProtKB-KW"/>
</dbReference>
<feature type="domain" description="Helicase ATP-binding" evidence="2">
    <location>
        <begin position="444"/>
        <end position="634"/>
    </location>
</feature>
<dbReference type="InterPro" id="IPR025285">
    <property type="entry name" value="DUF4145"/>
</dbReference>
<dbReference type="GO" id="GO:0005829">
    <property type="term" value="C:cytosol"/>
    <property type="evidence" value="ECO:0007669"/>
    <property type="project" value="TreeGrafter"/>
</dbReference>
<dbReference type="Proteomes" id="UP000016562">
    <property type="component" value="Unassembled WGS sequence"/>
</dbReference>
<feature type="domain" description="Helicase C-terminal" evidence="3">
    <location>
        <begin position="702"/>
        <end position="873"/>
    </location>
</feature>
<dbReference type="Pfam" id="PF00271">
    <property type="entry name" value="Helicase_C"/>
    <property type="match status" value="1"/>
</dbReference>
<dbReference type="OrthoDB" id="9804086at2"/>
<sequence>MEKSNFEFLKHHDELLFRLANRAEQCFVPDPNTTLVKIRQLGEALAQNVAARVGVQYGKDENGRDIRQVDLLRNLEYKLTLDQRINDSFHTIRKLGNTANHDFTSSSHRDALKALVLGHALSAWYHTLFGGAHAKDFKPQSFIKPEDPSEHVRKLEEKLQALEVTQQRTSERLKVAEQLKQVEAEKSAALKSRAEQMQAESQLWEEVATEHEDRLTQYRKKMDEANLIYLAEFNQQDKQAQAKVIELVEKSRLELNEQETRVLIDEQLNDAQWTTDTVNLRYSKGARPVANENRAISEWPTSSGPADYVLFSGLTPVAVVEAKKSAKNVYGAIDQAKRYAKGLLEKGGVTIETSYGEFQVPIVFATNGRPYLEQLKQESGIWFLDVRDSTNRRRALKGWYTPQEIKTYLRQTPQQAEQELDQMGFDYDLKLRDYQVEAIKSVEAAIKQGQTNALVAMATGTGKTKTCIALVYRLLKAERFRRILFLVDRSALGVQATTDFGEVRLENLNTFADTFDVIGMEADKSPIAKPEDDTKVHVATVQGLVKRILYPNDDDTKPGVGQYDCIVVDECHRGYLLDRILSDTELEFRDQKDYQSKYRAVLEYFDAFKIGLTATPALHTVDIFGEPIFSYSYTEAVLDGYLNDHLPPVRIHTKLAEQGIHYDINEEVQAYNVEDNTVEKYNTPDELDFDVSQFNKKVVSPNFTKVVTKWLIESDAISPYSEAKTLIFCVTDKHADQVVEALKEACEHYHGEVEDDAIQKITGASDKPLEKIRLFKNDRLPNIAVTVDLLTTGVDVPRICNLVFLRRVNSRILFEQMLGRATRLCDEIGKGPFKIYDAVDIYTQLEDVNSMKPVVTNVNVTFTELENEMKHVDEDELQTLAKNQFIAKLQVKRRHLTDTQRDNFETIVGQSPEDFIQDLKNRPLNEVAKWFTNHPGLGELLDAKVTGGGNRPPVIISDHDDEVTGVTTGYGDGQKPADYLQAFSDFVKANSNRLIAIQTVVQKPWELTRKSLKELALELEKNRFREQDLQVAWNEVKNEEIAARIIGFIRQAALGEALIPFDQRVDKALATMLASQQWKTPQKQWLELIAKQMKATTIVDLPALDQGIFKQQQGGIKRANKLFEQPIEDVLLQFNKALWLAPQSEAPQQAKTA</sequence>
<dbReference type="STRING" id="1219080.VEZ01S_08_00740"/>
<dbReference type="InterPro" id="IPR027417">
    <property type="entry name" value="P-loop_NTPase"/>
</dbReference>
<dbReference type="NCBIfam" id="NF008521">
    <property type="entry name" value="PRK11448.1"/>
    <property type="match status" value="1"/>
</dbReference>
<dbReference type="PANTHER" id="PTHR47396:SF1">
    <property type="entry name" value="ATP-DEPENDENT HELICASE IRC3-RELATED"/>
    <property type="match status" value="1"/>
</dbReference>
<dbReference type="SUPFAM" id="SSF52540">
    <property type="entry name" value="P-loop containing nucleoside triphosphate hydrolases"/>
    <property type="match status" value="1"/>
</dbReference>
<dbReference type="GO" id="GO:0009307">
    <property type="term" value="P:DNA restriction-modification system"/>
    <property type="evidence" value="ECO:0007669"/>
    <property type="project" value="UniProtKB-KW"/>
</dbReference>
<evidence type="ECO:0000259" key="2">
    <source>
        <dbReference type="PROSITE" id="PS51192"/>
    </source>
</evidence>
<dbReference type="InterPro" id="IPR001650">
    <property type="entry name" value="Helicase_C-like"/>
</dbReference>
<keyword evidence="1" id="KW-0175">Coiled coil</keyword>
<dbReference type="Pfam" id="PF08463">
    <property type="entry name" value="EcoEI_R_C"/>
    <property type="match status" value="1"/>
</dbReference>
<feature type="coiled-coil region" evidence="1">
    <location>
        <begin position="152"/>
        <end position="228"/>
    </location>
</feature>
<dbReference type="EMBL" id="BATM01000008">
    <property type="protein sequence ID" value="GAD79038.1"/>
    <property type="molecule type" value="Genomic_DNA"/>
</dbReference>
<protein>
    <submittedName>
        <fullName evidence="4">Type I restriction enzyme R protein</fullName>
    </submittedName>
</protein>
<dbReference type="Pfam" id="PF04851">
    <property type="entry name" value="ResIII"/>
    <property type="match status" value="1"/>
</dbReference>
<dbReference type="InterPro" id="IPR050742">
    <property type="entry name" value="Helicase_Restrict-Modif_Enz"/>
</dbReference>
<name>U3CLG6_9VIBR</name>
<proteinExistence type="predicted"/>
<keyword evidence="5" id="KW-1185">Reference proteome</keyword>
<accession>U3CLG6</accession>
<dbReference type="Gene3D" id="3.40.50.300">
    <property type="entry name" value="P-loop containing nucleotide triphosphate hydrolases"/>
    <property type="match status" value="2"/>
</dbReference>
<comment type="caution">
    <text evidence="4">The sequence shown here is derived from an EMBL/GenBank/DDBJ whole genome shotgun (WGS) entry which is preliminary data.</text>
</comment>
<dbReference type="CDD" id="cd18032">
    <property type="entry name" value="DEXHc_RE_I_III_res"/>
    <property type="match status" value="1"/>
</dbReference>
<evidence type="ECO:0000259" key="3">
    <source>
        <dbReference type="PROSITE" id="PS51194"/>
    </source>
</evidence>
<evidence type="ECO:0000313" key="4">
    <source>
        <dbReference type="EMBL" id="GAD79038.1"/>
    </source>
</evidence>
<dbReference type="InterPro" id="IPR013670">
    <property type="entry name" value="EcoEI_R_C_dom"/>
</dbReference>
<reference evidence="4 5" key="1">
    <citation type="submission" date="2013-09" db="EMBL/GenBank/DDBJ databases">
        <title>Whole genome shotgun sequence of Vibrio ezurae NBRC 102218.</title>
        <authorList>
            <person name="Yoshida I."/>
            <person name="Hosoyama A."/>
            <person name="Numata M."/>
            <person name="Hashimoto M."/>
            <person name="Hosoyama Y."/>
            <person name="Tsuchikane K."/>
            <person name="Noguchi M."/>
            <person name="Hirakata S."/>
            <person name="Ichikawa N."/>
            <person name="Ohji S."/>
            <person name="Yamazoe A."/>
            <person name="Fujita N."/>
        </authorList>
    </citation>
    <scope>NUCLEOTIDE SEQUENCE [LARGE SCALE GENOMIC DNA]</scope>
    <source>
        <strain evidence="4 5">NBRC 102218</strain>
    </source>
</reference>
<dbReference type="GO" id="GO:0005524">
    <property type="term" value="F:ATP binding"/>
    <property type="evidence" value="ECO:0007669"/>
    <property type="project" value="UniProtKB-KW"/>
</dbReference>
<dbReference type="InterPro" id="IPR014001">
    <property type="entry name" value="Helicase_ATP-bd"/>
</dbReference>
<dbReference type="SMART" id="SM00487">
    <property type="entry name" value="DEXDc"/>
    <property type="match status" value="1"/>
</dbReference>
<dbReference type="Gene3D" id="3.90.1570.30">
    <property type="match status" value="1"/>
</dbReference>
<evidence type="ECO:0000313" key="5">
    <source>
        <dbReference type="Proteomes" id="UP000016562"/>
    </source>
</evidence>
<dbReference type="AlphaFoldDB" id="U3CLG6"/>
<gene>
    <name evidence="4" type="primary">hsdR</name>
    <name evidence="4" type="ORF">VEZ01S_08_00740</name>
</gene>